<gene>
    <name evidence="3" type="ORF">DEVEQU_01454</name>
</gene>
<dbReference type="OrthoDB" id="7304298at2"/>
<evidence type="ECO:0000313" key="3">
    <source>
        <dbReference type="EMBL" id="VDS04319.1"/>
    </source>
</evidence>
<evidence type="ECO:0000256" key="2">
    <source>
        <dbReference type="ARBA" id="ARBA00022927"/>
    </source>
</evidence>
<evidence type="ECO:0000256" key="1">
    <source>
        <dbReference type="ARBA" id="ARBA00022448"/>
    </source>
</evidence>
<keyword evidence="3" id="KW-0966">Cell projection</keyword>
<name>A0A3S4D4M8_9HYPH</name>
<proteinExistence type="predicted"/>
<dbReference type="AlphaFoldDB" id="A0A3S4D4M8"/>
<evidence type="ECO:0000313" key="4">
    <source>
        <dbReference type="Proteomes" id="UP000268844"/>
    </source>
</evidence>
<dbReference type="PANTHER" id="PTHR34982">
    <property type="entry name" value="YOP PROTEINS TRANSLOCATION PROTEIN L"/>
    <property type="match status" value="1"/>
</dbReference>
<keyword evidence="2" id="KW-0653">Protein transport</keyword>
<protein>
    <submittedName>
        <fullName evidence="3">Flagellar assembly protein H</fullName>
    </submittedName>
</protein>
<dbReference type="Proteomes" id="UP000268844">
    <property type="component" value="Unassembled WGS sequence"/>
</dbReference>
<dbReference type="EMBL" id="UZWD01000022">
    <property type="protein sequence ID" value="VDS04319.1"/>
    <property type="molecule type" value="Genomic_DNA"/>
</dbReference>
<keyword evidence="3" id="KW-0969">Cilium</keyword>
<dbReference type="PANTHER" id="PTHR34982:SF1">
    <property type="entry name" value="FLAGELLAR ASSEMBLY PROTEIN FLIH"/>
    <property type="match status" value="1"/>
</dbReference>
<organism evidence="3 4">
    <name type="scientific">Devosia equisanguinis</name>
    <dbReference type="NCBI Taxonomy" id="2490941"/>
    <lineage>
        <taxon>Bacteria</taxon>
        <taxon>Pseudomonadati</taxon>
        <taxon>Pseudomonadota</taxon>
        <taxon>Alphaproteobacteria</taxon>
        <taxon>Hyphomicrobiales</taxon>
        <taxon>Devosiaceae</taxon>
        <taxon>Devosia</taxon>
    </lineage>
</organism>
<keyword evidence="4" id="KW-1185">Reference proteome</keyword>
<sequence length="231" mass="24160">MVSLARFTFDLDLEPRATRVLRAEPSHQASEPAPPPLPAGIPEDVVAQLVQAAREEAYAEGLAAGGQQAEALAAQTIAAAAGTIATKTAQMSAALDHAIAANKLEAIELAASVGRKLALHLVARHPLTELQALIAECLESLDGVPHLVIRCHPDLADMVREAATAQMTTSGFAGRLVVMGDPEIRLGDGRLEWVDGGLVRDIAATSAQIDRHIAAYLAAHGQTDKAMEHGA</sequence>
<keyword evidence="3" id="KW-0282">Flagellum</keyword>
<keyword evidence="1" id="KW-0813">Transport</keyword>
<reference evidence="3 4" key="1">
    <citation type="submission" date="2018-12" db="EMBL/GenBank/DDBJ databases">
        <authorList>
            <person name="Criscuolo A."/>
        </authorList>
    </citation>
    <scope>NUCLEOTIDE SEQUENCE [LARGE SCALE GENOMIC DNA]</scope>
    <source>
        <strain evidence="3">ACIP1116281</strain>
    </source>
</reference>
<dbReference type="RefSeq" id="WP_126149902.1">
    <property type="nucleotide sequence ID" value="NZ_JBHTMH010000003.1"/>
</dbReference>
<dbReference type="GO" id="GO:0005829">
    <property type="term" value="C:cytosol"/>
    <property type="evidence" value="ECO:0007669"/>
    <property type="project" value="TreeGrafter"/>
</dbReference>
<dbReference type="InterPro" id="IPR051472">
    <property type="entry name" value="T3SS_Stator/FliH"/>
</dbReference>
<dbReference type="GO" id="GO:0015031">
    <property type="term" value="P:protein transport"/>
    <property type="evidence" value="ECO:0007669"/>
    <property type="project" value="UniProtKB-KW"/>
</dbReference>
<accession>A0A3S4D4M8</accession>